<dbReference type="EMBL" id="JNBR01000006">
    <property type="protein sequence ID" value="OQS01502.1"/>
    <property type="molecule type" value="Genomic_DNA"/>
</dbReference>
<protein>
    <submittedName>
        <fullName evidence="2">Uncharacterized protein</fullName>
    </submittedName>
</protein>
<dbReference type="AlphaFoldDB" id="A0A1V9ZTZ8"/>
<gene>
    <name evidence="2" type="ORF">ACHHYP_00719</name>
</gene>
<dbReference type="OrthoDB" id="78859at2759"/>
<feature type="compositionally biased region" description="Pro residues" evidence="1">
    <location>
        <begin position="238"/>
        <end position="248"/>
    </location>
</feature>
<reference evidence="2 3" key="1">
    <citation type="journal article" date="2014" name="Genome Biol. Evol.">
        <title>The secreted proteins of Achlya hypogyna and Thraustotheca clavata identify the ancestral oomycete secretome and reveal gene acquisitions by horizontal gene transfer.</title>
        <authorList>
            <person name="Misner I."/>
            <person name="Blouin N."/>
            <person name="Leonard G."/>
            <person name="Richards T.A."/>
            <person name="Lane C.E."/>
        </authorList>
    </citation>
    <scope>NUCLEOTIDE SEQUENCE [LARGE SCALE GENOMIC DNA]</scope>
    <source>
        <strain evidence="2 3">ATCC 48635</strain>
    </source>
</reference>
<feature type="region of interest" description="Disordered" evidence="1">
    <location>
        <begin position="43"/>
        <end position="68"/>
    </location>
</feature>
<evidence type="ECO:0000313" key="3">
    <source>
        <dbReference type="Proteomes" id="UP000243579"/>
    </source>
</evidence>
<evidence type="ECO:0000256" key="1">
    <source>
        <dbReference type="SAM" id="MobiDB-lite"/>
    </source>
</evidence>
<comment type="caution">
    <text evidence="2">The sequence shown here is derived from an EMBL/GenBank/DDBJ whole genome shotgun (WGS) entry which is preliminary data.</text>
</comment>
<dbReference type="Proteomes" id="UP000243579">
    <property type="component" value="Unassembled WGS sequence"/>
</dbReference>
<feature type="region of interest" description="Disordered" evidence="1">
    <location>
        <begin position="424"/>
        <end position="478"/>
    </location>
</feature>
<feature type="region of interest" description="Disordered" evidence="1">
    <location>
        <begin position="164"/>
        <end position="189"/>
    </location>
</feature>
<keyword evidence="3" id="KW-1185">Reference proteome</keyword>
<evidence type="ECO:0000313" key="2">
    <source>
        <dbReference type="EMBL" id="OQS01502.1"/>
    </source>
</evidence>
<feature type="region of interest" description="Disordered" evidence="1">
    <location>
        <begin position="226"/>
        <end position="264"/>
    </location>
</feature>
<accession>A0A1V9ZTZ8</accession>
<organism evidence="2 3">
    <name type="scientific">Achlya hypogyna</name>
    <name type="common">Oomycete</name>
    <name type="synonym">Protoachlya hypogyna</name>
    <dbReference type="NCBI Taxonomy" id="1202772"/>
    <lineage>
        <taxon>Eukaryota</taxon>
        <taxon>Sar</taxon>
        <taxon>Stramenopiles</taxon>
        <taxon>Oomycota</taxon>
        <taxon>Saprolegniomycetes</taxon>
        <taxon>Saprolegniales</taxon>
        <taxon>Achlyaceae</taxon>
        <taxon>Achlya</taxon>
    </lineage>
</organism>
<name>A0A1V9ZTZ8_ACHHY</name>
<sequence length="478" mass="53146">MPLPYPLIEARFQMLDASIARMDSSKYTRLNATDALRETVRQHRKPSKRCSATLVPGPTPAKDKRSNQADVGSLTMGLVPVKNPLKVTPPAAFHSWGESRGAVADPKEARVHAVAKESWAAIEHDLENLRPFVPEPHQPLVPAAPDRSTKAKSAGLTRANILASSNSQLSANTPPHAEETPEATEVWQETVPVPRLRRPPATIRKPAAKLLVRCFSAGANAPVKPLRNWLNKTTTPRKPAPTPTPPPARVRNRPAKSPTVHSEKKVSEQLADYHDAMFYQLEIRLEHSSSLVGWTFRVIVTDITATDRPQILISNMACDDDHCILFMNPVTKEFSSVFNPLQYFDHVAAPIELYGHSLHIQVISESPVQKPIVDTYVHYMVSPEDAPPAELEPLQLEDETKTESPPCSTLDNSAYIYAHHFGPRESGKARSATKPSSPTAPKAPLSPFEVRKNELQRMRQSMRNELLREQERLSTSLR</sequence>
<proteinExistence type="predicted"/>